<dbReference type="Proteomes" id="UP000680067">
    <property type="component" value="Unassembled WGS sequence"/>
</dbReference>
<dbReference type="InterPro" id="IPR006119">
    <property type="entry name" value="Resolv_N"/>
</dbReference>
<dbReference type="InterPro" id="IPR038109">
    <property type="entry name" value="DNA_bind_recomb_sf"/>
</dbReference>
<reference evidence="4" key="1">
    <citation type="submission" date="2021-04" db="EMBL/GenBank/DDBJ databases">
        <title>novel species isolated from subtropical streams in China.</title>
        <authorList>
            <person name="Lu H."/>
        </authorList>
    </citation>
    <scope>NUCLEOTIDE SEQUENCE</scope>
    <source>
        <strain evidence="4">LFS511W</strain>
    </source>
</reference>
<dbReference type="Pfam" id="PF13408">
    <property type="entry name" value="Zn_ribbon_recom"/>
    <property type="match status" value="1"/>
</dbReference>
<feature type="domain" description="Recombinase" evidence="3">
    <location>
        <begin position="156"/>
        <end position="293"/>
    </location>
</feature>
<keyword evidence="1" id="KW-0175">Coiled coil</keyword>
<keyword evidence="5" id="KW-1185">Reference proteome</keyword>
<dbReference type="GO" id="GO:0000150">
    <property type="term" value="F:DNA strand exchange activity"/>
    <property type="evidence" value="ECO:0007669"/>
    <property type="project" value="InterPro"/>
</dbReference>
<dbReference type="GO" id="GO:0003677">
    <property type="term" value="F:DNA binding"/>
    <property type="evidence" value="ECO:0007669"/>
    <property type="project" value="InterPro"/>
</dbReference>
<dbReference type="Pfam" id="PF07508">
    <property type="entry name" value="Recombinase"/>
    <property type="match status" value="1"/>
</dbReference>
<evidence type="ECO:0000313" key="4">
    <source>
        <dbReference type="EMBL" id="MBR7782662.1"/>
    </source>
</evidence>
<dbReference type="PROSITE" id="PS51737">
    <property type="entry name" value="RECOMBINASE_DNA_BIND"/>
    <property type="match status" value="1"/>
</dbReference>
<dbReference type="EMBL" id="JAGSPN010000007">
    <property type="protein sequence ID" value="MBR7782662.1"/>
    <property type="molecule type" value="Genomic_DNA"/>
</dbReference>
<sequence>MRAIIYARFSTDKQRESSIEDQADICRRLANSQELSVIAVYGDDGVSGSTPVQQRPGGAKLMADALAGRFDVLIVESLDRLSRDQVEQERTIRRLEHRGIRIFGAVDGYDSRMGGRKILRGVRGLINEMYLDDLRHKTHRGQAGQVGRGFVAGGKSFGYDIVKTDAGSTYVVNEAQAGWVRYIFSKYAAGWSVQRIASELNSMGIASPRGGTWAVSAIYGCAKKGSGVLNNALYVGRYIWNRSQWVKDPDTGKRQRTDRPEAEWSVMDVPELRIVDQEVWSVVQARLTGNRLRNGGGRGSPSRTLFGGMLQCPYCGGAMVAINSRLYGCNNRKDRGEVICKGLNISRKHTDRRLISVIRDELMSPAAMQELEAQVQQVLEGGRLAEASGAAAGRARIRELSEEISRLVDAIANIGMSDALRARLVEAEAEQKRIQAQLDQVAEKQSVSAKEIKSRIKSILLDLQSTLDQDTQRARKIIADLFGDIRISKEESGIYAEYDKATDKLLLAAGGLSTNLVAGAGFEPTTFGL</sequence>
<dbReference type="PROSITE" id="PS51736">
    <property type="entry name" value="RECOMBINASES_3"/>
    <property type="match status" value="1"/>
</dbReference>
<dbReference type="SMART" id="SM00857">
    <property type="entry name" value="Resolvase"/>
    <property type="match status" value="1"/>
</dbReference>
<dbReference type="InterPro" id="IPR011109">
    <property type="entry name" value="DNA_bind_recombinase_dom"/>
</dbReference>
<name>A0A941DN92_9BURK</name>
<evidence type="ECO:0000313" key="5">
    <source>
        <dbReference type="Proteomes" id="UP000680067"/>
    </source>
</evidence>
<dbReference type="CDD" id="cd00338">
    <property type="entry name" value="Ser_Recombinase"/>
    <property type="match status" value="1"/>
</dbReference>
<dbReference type="Pfam" id="PF00239">
    <property type="entry name" value="Resolvase"/>
    <property type="match status" value="1"/>
</dbReference>
<accession>A0A941DN92</accession>
<dbReference type="InterPro" id="IPR050639">
    <property type="entry name" value="SSR_resolvase"/>
</dbReference>
<feature type="coiled-coil region" evidence="1">
    <location>
        <begin position="417"/>
        <end position="444"/>
    </location>
</feature>
<proteinExistence type="predicted"/>
<dbReference type="InterPro" id="IPR025827">
    <property type="entry name" value="Zn_ribbon_recom_dom"/>
</dbReference>
<dbReference type="InterPro" id="IPR036162">
    <property type="entry name" value="Resolvase-like_N_sf"/>
</dbReference>
<dbReference type="Gene3D" id="3.40.50.1390">
    <property type="entry name" value="Resolvase, N-terminal catalytic domain"/>
    <property type="match status" value="1"/>
</dbReference>
<dbReference type="PANTHER" id="PTHR30461:SF23">
    <property type="entry name" value="DNA RECOMBINASE-RELATED"/>
    <property type="match status" value="1"/>
</dbReference>
<dbReference type="PANTHER" id="PTHR30461">
    <property type="entry name" value="DNA-INVERTASE FROM LAMBDOID PROPHAGE"/>
    <property type="match status" value="1"/>
</dbReference>
<gene>
    <name evidence="4" type="ORF">KDM89_10950</name>
</gene>
<feature type="domain" description="Resolvase/invertase-type recombinase catalytic" evidence="2">
    <location>
        <begin position="2"/>
        <end position="149"/>
    </location>
</feature>
<evidence type="ECO:0000259" key="3">
    <source>
        <dbReference type="PROSITE" id="PS51737"/>
    </source>
</evidence>
<organism evidence="4 5">
    <name type="scientific">Undibacterium luofuense</name>
    <dbReference type="NCBI Taxonomy" id="2828733"/>
    <lineage>
        <taxon>Bacteria</taxon>
        <taxon>Pseudomonadati</taxon>
        <taxon>Pseudomonadota</taxon>
        <taxon>Betaproteobacteria</taxon>
        <taxon>Burkholderiales</taxon>
        <taxon>Oxalobacteraceae</taxon>
        <taxon>Undibacterium</taxon>
    </lineage>
</organism>
<protein>
    <submittedName>
        <fullName evidence="4">Recombinase family protein</fullName>
    </submittedName>
</protein>
<dbReference type="SUPFAM" id="SSF53041">
    <property type="entry name" value="Resolvase-like"/>
    <property type="match status" value="1"/>
</dbReference>
<dbReference type="Gene3D" id="3.90.1750.20">
    <property type="entry name" value="Putative Large Serine Recombinase, Chain B, Domain 2"/>
    <property type="match status" value="1"/>
</dbReference>
<comment type="caution">
    <text evidence="4">The sequence shown here is derived from an EMBL/GenBank/DDBJ whole genome shotgun (WGS) entry which is preliminary data.</text>
</comment>
<dbReference type="AlphaFoldDB" id="A0A941DN92"/>
<evidence type="ECO:0000259" key="2">
    <source>
        <dbReference type="PROSITE" id="PS51736"/>
    </source>
</evidence>
<evidence type="ECO:0000256" key="1">
    <source>
        <dbReference type="SAM" id="Coils"/>
    </source>
</evidence>